<dbReference type="EMBL" id="DUTF01000145">
    <property type="protein sequence ID" value="HHY26375.1"/>
    <property type="molecule type" value="Genomic_DNA"/>
</dbReference>
<feature type="non-terminal residue" evidence="1">
    <location>
        <position position="1"/>
    </location>
</feature>
<dbReference type="AlphaFoldDB" id="A0A7C7D4Z8"/>
<accession>A0A7C7D4Z8</accession>
<name>A0A7C7D4Z8_9FIRM</name>
<protein>
    <submittedName>
        <fullName evidence="1">Uncharacterized protein</fullName>
    </submittedName>
</protein>
<evidence type="ECO:0000313" key="1">
    <source>
        <dbReference type="EMBL" id="HHY26375.1"/>
    </source>
</evidence>
<dbReference type="Proteomes" id="UP000553059">
    <property type="component" value="Unassembled WGS sequence"/>
</dbReference>
<evidence type="ECO:0000313" key="2">
    <source>
        <dbReference type="Proteomes" id="UP000553059"/>
    </source>
</evidence>
<reference evidence="1 2" key="1">
    <citation type="journal article" date="2020" name="Biotechnol. Biofuels">
        <title>New insights from the biogas microbiome by comprehensive genome-resolved metagenomics of nearly 1600 species originating from multiple anaerobic digesters.</title>
        <authorList>
            <person name="Campanaro S."/>
            <person name="Treu L."/>
            <person name="Rodriguez-R L.M."/>
            <person name="Kovalovszki A."/>
            <person name="Ziels R.M."/>
            <person name="Maus I."/>
            <person name="Zhu X."/>
            <person name="Kougias P.G."/>
            <person name="Basile A."/>
            <person name="Luo G."/>
            <person name="Schluter A."/>
            <person name="Konstantinidis K.T."/>
            <person name="Angelidaki I."/>
        </authorList>
    </citation>
    <scope>NUCLEOTIDE SEQUENCE [LARGE SCALE GENOMIC DNA]</scope>
    <source>
        <strain evidence="1">AS05jafATM_4</strain>
    </source>
</reference>
<proteinExistence type="predicted"/>
<gene>
    <name evidence="1" type="ORF">GX523_06420</name>
</gene>
<organism evidence="1 2">
    <name type="scientific">Desulfitobacterium dehalogenans</name>
    <dbReference type="NCBI Taxonomy" id="36854"/>
    <lineage>
        <taxon>Bacteria</taxon>
        <taxon>Bacillati</taxon>
        <taxon>Bacillota</taxon>
        <taxon>Clostridia</taxon>
        <taxon>Eubacteriales</taxon>
        <taxon>Desulfitobacteriaceae</taxon>
        <taxon>Desulfitobacterium</taxon>
    </lineage>
</organism>
<sequence length="121" mass="13280">TKSQAFNPETSGWYPYNPGDMSILLNAMSRGDVVKYNGQYWASPEYFESISNPTVHIIEVPQDQTYSGGPTGNTALDRELAEREAIKKFTQENSNYTIDEGTAAEGTSDADSIIIKSFGGE</sequence>
<comment type="caution">
    <text evidence="1">The sequence shown here is derived from an EMBL/GenBank/DDBJ whole genome shotgun (WGS) entry which is preliminary data.</text>
</comment>